<evidence type="ECO:0000259" key="15">
    <source>
        <dbReference type="PROSITE" id="PS50857"/>
    </source>
</evidence>
<keyword evidence="7" id="KW-0249">Electron transport</keyword>
<dbReference type="PROSITE" id="PS50857">
    <property type="entry name" value="COX2_CUA"/>
    <property type="match status" value="1"/>
</dbReference>
<keyword evidence="10 14" id="KW-0472">Membrane</keyword>
<evidence type="ECO:0000313" key="17">
    <source>
        <dbReference type="Proteomes" id="UP000320582"/>
    </source>
</evidence>
<evidence type="ECO:0000256" key="11">
    <source>
        <dbReference type="ARBA" id="ARBA00024688"/>
    </source>
</evidence>
<comment type="function">
    <text evidence="11">Subunits I and II form the functional core of the enzyme complex. Electrons originating in cytochrome c are transferred via heme a and Cu(A) to the binuclear center formed by heme a3 and Cu(B).</text>
</comment>
<dbReference type="InterPro" id="IPR008972">
    <property type="entry name" value="Cupredoxin"/>
</dbReference>
<feature type="domain" description="Cytochrome oxidase subunit II copper A binding" evidence="15">
    <location>
        <begin position="103"/>
        <end position="220"/>
    </location>
</feature>
<proteinExistence type="inferred from homology"/>
<dbReference type="InterPro" id="IPR002429">
    <property type="entry name" value="CcO_II-like_C"/>
</dbReference>
<protein>
    <recommendedName>
        <fullName evidence="12">Cytochrome aa3 subunit 2</fullName>
    </recommendedName>
</protein>
<keyword evidence="5 14" id="KW-0812">Transmembrane</keyword>
<dbReference type="SUPFAM" id="SSF49503">
    <property type="entry name" value="Cupredoxins"/>
    <property type="match status" value="1"/>
</dbReference>
<feature type="transmembrane region" description="Helical" evidence="14">
    <location>
        <begin position="36"/>
        <end position="62"/>
    </location>
</feature>
<dbReference type="CDD" id="cd04213">
    <property type="entry name" value="CuRO_CcO_Caa3_II"/>
    <property type="match status" value="1"/>
</dbReference>
<evidence type="ECO:0000256" key="3">
    <source>
        <dbReference type="ARBA" id="ARBA00022448"/>
    </source>
</evidence>
<dbReference type="AlphaFoldDB" id="A0A543KG41"/>
<sequence>MTRPALLLLATTLLAACDGPLSTLRPSGPIAADIAWLWWVMLAGAVLITVFVLVLLVLAFGAPRRVQARIWTHGLGLWFSLVILSAVLGAGLWVGERILPRDDGAVTVQAHAFQWGWEFTHTDADGQEVQTANLLHIPAGQPVDVLITSEDVIHSFWVPQLAGKMDAIPGRTNRTRIEADAPGVYEGLCAEFCGIGHARMRFSVQAHTDWPPDWSEEADTDTQEGAP</sequence>
<evidence type="ECO:0000256" key="5">
    <source>
        <dbReference type="ARBA" id="ARBA00022692"/>
    </source>
</evidence>
<dbReference type="InterPro" id="IPR001505">
    <property type="entry name" value="Copper_CuA"/>
</dbReference>
<dbReference type="RefSeq" id="WP_142082415.1">
    <property type="nucleotide sequence ID" value="NZ_VFPT01000001.1"/>
</dbReference>
<evidence type="ECO:0000256" key="9">
    <source>
        <dbReference type="ARBA" id="ARBA00023008"/>
    </source>
</evidence>
<dbReference type="GO" id="GO:0004129">
    <property type="term" value="F:cytochrome-c oxidase activity"/>
    <property type="evidence" value="ECO:0007669"/>
    <property type="project" value="UniProtKB-EC"/>
</dbReference>
<dbReference type="NCBIfam" id="TIGR02866">
    <property type="entry name" value="CoxB"/>
    <property type="match status" value="1"/>
</dbReference>
<dbReference type="OrthoDB" id="9781261at2"/>
<evidence type="ECO:0000313" key="16">
    <source>
        <dbReference type="EMBL" id="TQM94034.1"/>
    </source>
</evidence>
<evidence type="ECO:0000256" key="6">
    <source>
        <dbReference type="ARBA" id="ARBA00022723"/>
    </source>
</evidence>
<accession>A0A543KG41</accession>
<reference evidence="16 17" key="1">
    <citation type="submission" date="2019-06" db="EMBL/GenBank/DDBJ databases">
        <title>Genomic Encyclopedia of Archaeal and Bacterial Type Strains, Phase II (KMG-II): from individual species to whole genera.</title>
        <authorList>
            <person name="Goeker M."/>
        </authorList>
    </citation>
    <scope>NUCLEOTIDE SEQUENCE [LARGE SCALE GENOMIC DNA]</scope>
    <source>
        <strain evidence="16 17">DSM 18423</strain>
    </source>
</reference>
<evidence type="ECO:0000256" key="10">
    <source>
        <dbReference type="ARBA" id="ARBA00023136"/>
    </source>
</evidence>
<evidence type="ECO:0000256" key="13">
    <source>
        <dbReference type="ARBA" id="ARBA00047816"/>
    </source>
</evidence>
<dbReference type="GO" id="GO:0016491">
    <property type="term" value="F:oxidoreductase activity"/>
    <property type="evidence" value="ECO:0007669"/>
    <property type="project" value="InterPro"/>
</dbReference>
<dbReference type="EMBL" id="VFPT01000001">
    <property type="protein sequence ID" value="TQM94034.1"/>
    <property type="molecule type" value="Genomic_DNA"/>
</dbReference>
<dbReference type="InterPro" id="IPR034236">
    <property type="entry name" value="CuRO_CcO_Caa3_II"/>
</dbReference>
<comment type="subcellular location">
    <subcellularLocation>
        <location evidence="1">Membrane</location>
        <topology evidence="1">Multi-pass membrane protein</topology>
    </subcellularLocation>
</comment>
<gene>
    <name evidence="16" type="ORF">BD293_2689</name>
</gene>
<dbReference type="GO" id="GO:0042773">
    <property type="term" value="P:ATP synthesis coupled electron transport"/>
    <property type="evidence" value="ECO:0007669"/>
    <property type="project" value="TreeGrafter"/>
</dbReference>
<comment type="similarity">
    <text evidence="2">Belongs to the cytochrome c oxidase subunit 2 family.</text>
</comment>
<keyword evidence="6" id="KW-0479">Metal-binding</keyword>
<dbReference type="Gene3D" id="2.60.40.420">
    <property type="entry name" value="Cupredoxins - blue copper proteins"/>
    <property type="match status" value="1"/>
</dbReference>
<dbReference type="InterPro" id="IPR045187">
    <property type="entry name" value="CcO_II"/>
</dbReference>
<comment type="caution">
    <text evidence="16">The sequence shown here is derived from an EMBL/GenBank/DDBJ whole genome shotgun (WGS) entry which is preliminary data.</text>
</comment>
<dbReference type="Pfam" id="PF00116">
    <property type="entry name" value="COX2"/>
    <property type="match status" value="1"/>
</dbReference>
<keyword evidence="4" id="KW-0679">Respiratory chain</keyword>
<evidence type="ECO:0000256" key="1">
    <source>
        <dbReference type="ARBA" id="ARBA00004141"/>
    </source>
</evidence>
<dbReference type="PANTHER" id="PTHR22888">
    <property type="entry name" value="CYTOCHROME C OXIDASE, SUBUNIT II"/>
    <property type="match status" value="1"/>
</dbReference>
<evidence type="ECO:0000256" key="2">
    <source>
        <dbReference type="ARBA" id="ARBA00007866"/>
    </source>
</evidence>
<evidence type="ECO:0000256" key="4">
    <source>
        <dbReference type="ARBA" id="ARBA00022660"/>
    </source>
</evidence>
<evidence type="ECO:0000256" key="12">
    <source>
        <dbReference type="ARBA" id="ARBA00031399"/>
    </source>
</evidence>
<evidence type="ECO:0000256" key="7">
    <source>
        <dbReference type="ARBA" id="ARBA00022982"/>
    </source>
</evidence>
<keyword evidence="3" id="KW-0813">Transport</keyword>
<evidence type="ECO:0000256" key="8">
    <source>
        <dbReference type="ARBA" id="ARBA00022989"/>
    </source>
</evidence>
<comment type="catalytic activity">
    <reaction evidence="13">
        <text>4 Fe(II)-[cytochrome c] + O2 + 8 H(+)(in) = 4 Fe(III)-[cytochrome c] + 2 H2O + 4 H(+)(out)</text>
        <dbReference type="Rhea" id="RHEA:11436"/>
        <dbReference type="Rhea" id="RHEA-COMP:10350"/>
        <dbReference type="Rhea" id="RHEA-COMP:14399"/>
        <dbReference type="ChEBI" id="CHEBI:15377"/>
        <dbReference type="ChEBI" id="CHEBI:15378"/>
        <dbReference type="ChEBI" id="CHEBI:15379"/>
        <dbReference type="ChEBI" id="CHEBI:29033"/>
        <dbReference type="ChEBI" id="CHEBI:29034"/>
        <dbReference type="EC" id="7.1.1.9"/>
    </reaction>
</comment>
<keyword evidence="8 14" id="KW-1133">Transmembrane helix</keyword>
<name>A0A543KG41_9RHOB</name>
<keyword evidence="17" id="KW-1185">Reference proteome</keyword>
<evidence type="ECO:0000256" key="14">
    <source>
        <dbReference type="SAM" id="Phobius"/>
    </source>
</evidence>
<dbReference type="InterPro" id="IPR014222">
    <property type="entry name" value="Cyt_c_oxidase_su2"/>
</dbReference>
<organism evidence="16 17">
    <name type="scientific">Roseinatronobacter monicus</name>
    <dbReference type="NCBI Taxonomy" id="393481"/>
    <lineage>
        <taxon>Bacteria</taxon>
        <taxon>Pseudomonadati</taxon>
        <taxon>Pseudomonadota</taxon>
        <taxon>Alphaproteobacteria</taxon>
        <taxon>Rhodobacterales</taxon>
        <taxon>Paracoccaceae</taxon>
        <taxon>Roseinatronobacter</taxon>
    </lineage>
</organism>
<dbReference type="PANTHER" id="PTHR22888:SF9">
    <property type="entry name" value="CYTOCHROME C OXIDASE SUBUNIT 2"/>
    <property type="match status" value="1"/>
</dbReference>
<feature type="transmembrane region" description="Helical" evidence="14">
    <location>
        <begin position="74"/>
        <end position="94"/>
    </location>
</feature>
<dbReference type="GO" id="GO:0016020">
    <property type="term" value="C:membrane"/>
    <property type="evidence" value="ECO:0007669"/>
    <property type="project" value="UniProtKB-SubCell"/>
</dbReference>
<dbReference type="PROSITE" id="PS51257">
    <property type="entry name" value="PROKAR_LIPOPROTEIN"/>
    <property type="match status" value="1"/>
</dbReference>
<dbReference type="PROSITE" id="PS00078">
    <property type="entry name" value="COX2"/>
    <property type="match status" value="1"/>
</dbReference>
<dbReference type="GO" id="GO:0005507">
    <property type="term" value="F:copper ion binding"/>
    <property type="evidence" value="ECO:0007669"/>
    <property type="project" value="InterPro"/>
</dbReference>
<dbReference type="Proteomes" id="UP000320582">
    <property type="component" value="Unassembled WGS sequence"/>
</dbReference>
<keyword evidence="9" id="KW-0186">Copper</keyword>